<keyword evidence="5" id="KW-0804">Transcription</keyword>
<organism evidence="7 8">
    <name type="scientific">Rhodoferax sediminis</name>
    <dbReference type="NCBI Taxonomy" id="2509614"/>
    <lineage>
        <taxon>Bacteria</taxon>
        <taxon>Pseudomonadati</taxon>
        <taxon>Pseudomonadota</taxon>
        <taxon>Betaproteobacteria</taxon>
        <taxon>Burkholderiales</taxon>
        <taxon>Comamonadaceae</taxon>
        <taxon>Rhodoferax</taxon>
    </lineage>
</organism>
<protein>
    <submittedName>
        <fullName evidence="7">LysR family transcriptional regulator</fullName>
    </submittedName>
</protein>
<keyword evidence="8" id="KW-1185">Reference proteome</keyword>
<dbReference type="PRINTS" id="PR00039">
    <property type="entry name" value="HTHLYSR"/>
</dbReference>
<evidence type="ECO:0000256" key="5">
    <source>
        <dbReference type="ARBA" id="ARBA00023163"/>
    </source>
</evidence>
<dbReference type="EMBL" id="CP035503">
    <property type="protein sequence ID" value="QDL38601.1"/>
    <property type="molecule type" value="Genomic_DNA"/>
</dbReference>
<dbReference type="Gene3D" id="3.40.190.290">
    <property type="match status" value="1"/>
</dbReference>
<dbReference type="RefSeq" id="WP_142820041.1">
    <property type="nucleotide sequence ID" value="NZ_CP035503.1"/>
</dbReference>
<keyword evidence="2" id="KW-0805">Transcription regulation</keyword>
<dbReference type="SUPFAM" id="SSF53850">
    <property type="entry name" value="Periplasmic binding protein-like II"/>
    <property type="match status" value="1"/>
</dbReference>
<dbReference type="GO" id="GO:2000142">
    <property type="term" value="P:regulation of DNA-templated transcription initiation"/>
    <property type="evidence" value="ECO:0007669"/>
    <property type="project" value="TreeGrafter"/>
</dbReference>
<dbReference type="GO" id="GO:0003700">
    <property type="term" value="F:DNA-binding transcription factor activity"/>
    <property type="evidence" value="ECO:0007669"/>
    <property type="project" value="InterPro"/>
</dbReference>
<proteinExistence type="inferred from homology"/>
<evidence type="ECO:0000259" key="6">
    <source>
        <dbReference type="PROSITE" id="PS50931"/>
    </source>
</evidence>
<reference evidence="7 8" key="1">
    <citation type="submission" date="2019-01" db="EMBL/GenBank/DDBJ databases">
        <title>Genomic insights into a novel species Rhodoferax sp.</title>
        <authorList>
            <person name="Jin L."/>
        </authorList>
    </citation>
    <scope>NUCLEOTIDE SEQUENCE [LARGE SCALE GENOMIC DNA]</scope>
    <source>
        <strain evidence="7 8">CHu59-6-5</strain>
    </source>
</reference>
<dbReference type="SUPFAM" id="SSF46785">
    <property type="entry name" value="Winged helix' DNA-binding domain"/>
    <property type="match status" value="1"/>
</dbReference>
<dbReference type="OrthoDB" id="8587114at2"/>
<feature type="domain" description="HTH lysR-type" evidence="6">
    <location>
        <begin position="1"/>
        <end position="58"/>
    </location>
</feature>
<sequence length="319" mass="35323">MDVRRLKYFVQIVESGSLSKASRQLFIVQPALSQQMTRLEEEVGKPLLVRSVRGVVPTENGEALYHHAKFVLRQLEEAVQVARQDYASVHGRVTLGLAPSTSAIVGLPMLRHIKEKYPGILLNVVVGLPIYMEERARQSQVDVAVLFSKTAASEFTVEPLLEEEVFLVVPVDSKLVPPERESLTLAEVAALPLVLASPGHNLRRRLNVEFERANVEPNMMAEIDSLQLMMRYVAEIGGATIQTMAGTRAAGSLDGWRCLSISDARIMRPSYLYALPVQKLSQASAVVRTELRQIVHSLVESGAWRGVRLTPPAPEDVQD</sequence>
<evidence type="ECO:0000256" key="2">
    <source>
        <dbReference type="ARBA" id="ARBA00023015"/>
    </source>
</evidence>
<dbReference type="PROSITE" id="PS50931">
    <property type="entry name" value="HTH_LYSR"/>
    <property type="match status" value="1"/>
</dbReference>
<dbReference type="PANTHER" id="PTHR30293:SF0">
    <property type="entry name" value="NITROGEN ASSIMILATION REGULATORY PROTEIN NAC"/>
    <property type="match status" value="1"/>
</dbReference>
<evidence type="ECO:0000256" key="1">
    <source>
        <dbReference type="ARBA" id="ARBA00009437"/>
    </source>
</evidence>
<evidence type="ECO:0000256" key="3">
    <source>
        <dbReference type="ARBA" id="ARBA00023125"/>
    </source>
</evidence>
<evidence type="ECO:0000313" key="7">
    <source>
        <dbReference type="EMBL" id="QDL38601.1"/>
    </source>
</evidence>
<dbReference type="GO" id="GO:0003677">
    <property type="term" value="F:DNA binding"/>
    <property type="evidence" value="ECO:0007669"/>
    <property type="project" value="UniProtKB-KW"/>
</dbReference>
<gene>
    <name evidence="7" type="ORF">EUB48_15880</name>
</gene>
<dbReference type="AlphaFoldDB" id="A0A515DDV2"/>
<dbReference type="FunFam" id="1.10.10.10:FF:000001">
    <property type="entry name" value="LysR family transcriptional regulator"/>
    <property type="match status" value="1"/>
</dbReference>
<name>A0A515DDV2_9BURK</name>
<dbReference type="Pfam" id="PF00126">
    <property type="entry name" value="HTH_1"/>
    <property type="match status" value="1"/>
</dbReference>
<dbReference type="InterPro" id="IPR005119">
    <property type="entry name" value="LysR_subst-bd"/>
</dbReference>
<evidence type="ECO:0000313" key="8">
    <source>
        <dbReference type="Proteomes" id="UP000316798"/>
    </source>
</evidence>
<keyword evidence="4" id="KW-0010">Activator</keyword>
<dbReference type="KEGG" id="rhf:EUB48_15880"/>
<accession>A0A515DDV2</accession>
<dbReference type="Proteomes" id="UP000316798">
    <property type="component" value="Chromosome"/>
</dbReference>
<dbReference type="InterPro" id="IPR036390">
    <property type="entry name" value="WH_DNA-bd_sf"/>
</dbReference>
<comment type="similarity">
    <text evidence="1">Belongs to the LysR transcriptional regulatory family.</text>
</comment>
<dbReference type="InterPro" id="IPR036388">
    <property type="entry name" value="WH-like_DNA-bd_sf"/>
</dbReference>
<dbReference type="PANTHER" id="PTHR30293">
    <property type="entry name" value="TRANSCRIPTIONAL REGULATORY PROTEIN NAC-RELATED"/>
    <property type="match status" value="1"/>
</dbReference>
<dbReference type="Pfam" id="PF03466">
    <property type="entry name" value="LysR_substrate"/>
    <property type="match status" value="1"/>
</dbReference>
<dbReference type="Gene3D" id="1.10.10.10">
    <property type="entry name" value="Winged helix-like DNA-binding domain superfamily/Winged helix DNA-binding domain"/>
    <property type="match status" value="1"/>
</dbReference>
<dbReference type="InterPro" id="IPR000847">
    <property type="entry name" value="LysR_HTH_N"/>
</dbReference>
<evidence type="ECO:0000256" key="4">
    <source>
        <dbReference type="ARBA" id="ARBA00023159"/>
    </source>
</evidence>
<keyword evidence="3" id="KW-0238">DNA-binding</keyword>